<sequence>MQDLPEKLVFGLDIGTRSLVGTVGARIDKHTFKVFAIEQAEHETRAMQDGQIHDIPKVAESIRKMKAKLEAKLGRELTEVSIAAAGRVLKTVNVHPHIEFTEDTVIHDDEIHALEMKGVEEAYKAIRESEDAENDFYCVGYSVMRYYINGQQMVNLEEHKGTKIDAELIATFLPQDVVDDLYAAVENAGLNVANLTLEPIAAIDIAIPEKFRLLNIALVDVGAGTSDICITNDGCVIAYGMIPHAGDEITEIIARLCLVDFNTADKIKRDLHNDKVEFKDVMDITQTMNSADILKTISPTIESITEEIVDKIKELNGGKTVSAVFVVGGGGKVKGFTSHISEILGLPEERVALRGKEVLGEVEFADEGVEKDPLLVTPIGICYSYYQAKNNFIYVTLNGKRIKLYDNSKLTVYDVLSKDGFSNDDIFPKRGKSITYTLDGARRVERGEVGEPAEIRLNGELVSISKPISKNDMITVKPSTTGEPAKLLVSKIREMDNTFHIMFNGKELSCPKLAEVNGKLVSGFYAVDDGDNVILRNYYTLLQVMEMLDLPYHEGILVNNMPADENTKIYDNFTITDNASYTEAVISKETDYNSFEELPDDDEYSKEISFNATENTTSYTKTADSITFGSGEDAISVPIADYSKMEGDLGGAKGNNIGGSYKSAAVTEEDVMNGVKKKINPSAKNITVTVNGTVVTLEGKMHYLLVDVLDFYTFDMTEYRGRLILEVNGVGDMDFTSPIKDGDQIRMAWSE</sequence>
<name>A0ABS1IZR9_9FIRM</name>
<evidence type="ECO:0000313" key="3">
    <source>
        <dbReference type="EMBL" id="MBK5897179.1"/>
    </source>
</evidence>
<dbReference type="Gene3D" id="3.30.420.40">
    <property type="match status" value="2"/>
</dbReference>
<comment type="caution">
    <text evidence="3">The sequence shown here is derived from an EMBL/GenBank/DDBJ whole genome shotgun (WGS) entry which is preliminary data.</text>
</comment>
<gene>
    <name evidence="3" type="ORF">JJN12_05170</name>
</gene>
<keyword evidence="1" id="KW-0694">RNA-binding</keyword>
<dbReference type="Pfam" id="PF14450">
    <property type="entry name" value="FtsA"/>
    <property type="match status" value="1"/>
</dbReference>
<dbReference type="InterPro" id="IPR050696">
    <property type="entry name" value="FtsA/MreB"/>
</dbReference>
<dbReference type="RefSeq" id="WP_208428683.1">
    <property type="nucleotide sequence ID" value="NZ_JAEPRJ010000001.1"/>
</dbReference>
<dbReference type="SUPFAM" id="SSF53067">
    <property type="entry name" value="Actin-like ATPase domain"/>
    <property type="match status" value="2"/>
</dbReference>
<accession>A0ABS1IZR9</accession>
<feature type="domain" description="SHS2" evidence="2">
    <location>
        <begin position="9"/>
        <end position="206"/>
    </location>
</feature>
<organism evidence="3 4">
    <name type="scientific">Catonella massiliensis</name>
    <dbReference type="NCBI Taxonomy" id="2799636"/>
    <lineage>
        <taxon>Bacteria</taxon>
        <taxon>Bacillati</taxon>
        <taxon>Bacillota</taxon>
        <taxon>Clostridia</taxon>
        <taxon>Lachnospirales</taxon>
        <taxon>Lachnospiraceae</taxon>
        <taxon>Catonella</taxon>
    </lineage>
</organism>
<dbReference type="PANTHER" id="PTHR32432:SF3">
    <property type="entry name" value="ETHANOLAMINE UTILIZATION PROTEIN EUTJ"/>
    <property type="match status" value="1"/>
</dbReference>
<dbReference type="SMART" id="SM00842">
    <property type="entry name" value="FtsA"/>
    <property type="match status" value="1"/>
</dbReference>
<dbReference type="InterPro" id="IPR043129">
    <property type="entry name" value="ATPase_NBD"/>
</dbReference>
<dbReference type="PANTHER" id="PTHR32432">
    <property type="entry name" value="CELL DIVISION PROTEIN FTSA-RELATED"/>
    <property type="match status" value="1"/>
</dbReference>
<dbReference type="CDD" id="cd24004">
    <property type="entry name" value="ASKHA_NBD_PilM-like"/>
    <property type="match status" value="1"/>
</dbReference>
<reference evidence="3 4" key="1">
    <citation type="submission" date="2021-01" db="EMBL/GenBank/DDBJ databases">
        <title>Isolation and description of Catonella massiliensis sp. nov., a novel Catonella species, isolated from a stable periodontitis subject.</title>
        <authorList>
            <person name="Antezack A."/>
            <person name="Boxberger M."/>
            <person name="La Scola B."/>
            <person name="Monnet-Corti V."/>
        </authorList>
    </citation>
    <scope>NUCLEOTIDE SEQUENCE [LARGE SCALE GENOMIC DNA]</scope>
    <source>
        <strain evidence="3 4">Marseille-Q4567</strain>
    </source>
</reference>
<proteinExistence type="predicted"/>
<evidence type="ECO:0000259" key="2">
    <source>
        <dbReference type="SMART" id="SM00842"/>
    </source>
</evidence>
<evidence type="ECO:0000256" key="1">
    <source>
        <dbReference type="PROSITE-ProRule" id="PRU00182"/>
    </source>
</evidence>
<dbReference type="InterPro" id="IPR003494">
    <property type="entry name" value="SHS2_FtsA"/>
</dbReference>
<dbReference type="Proteomes" id="UP000604730">
    <property type="component" value="Unassembled WGS sequence"/>
</dbReference>
<dbReference type="EMBL" id="JAEPRJ010000001">
    <property type="protein sequence ID" value="MBK5897179.1"/>
    <property type="molecule type" value="Genomic_DNA"/>
</dbReference>
<dbReference type="PROSITE" id="PS50889">
    <property type="entry name" value="S4"/>
    <property type="match status" value="1"/>
</dbReference>
<keyword evidence="4" id="KW-1185">Reference proteome</keyword>
<evidence type="ECO:0000313" key="4">
    <source>
        <dbReference type="Proteomes" id="UP000604730"/>
    </source>
</evidence>
<protein>
    <submittedName>
        <fullName evidence="3">Rod shape-determining protein</fullName>
    </submittedName>
</protein>